<dbReference type="GO" id="GO:0005737">
    <property type="term" value="C:cytoplasm"/>
    <property type="evidence" value="ECO:0007669"/>
    <property type="project" value="TreeGrafter"/>
</dbReference>
<gene>
    <name evidence="2" type="ORF">FPY71_00995</name>
</gene>
<dbReference type="InterPro" id="IPR029052">
    <property type="entry name" value="Metallo-depent_PP-like"/>
</dbReference>
<dbReference type="GO" id="GO:0110154">
    <property type="term" value="P:RNA decapping"/>
    <property type="evidence" value="ECO:0007669"/>
    <property type="project" value="TreeGrafter"/>
</dbReference>
<dbReference type="GO" id="GO:0016791">
    <property type="term" value="F:phosphatase activity"/>
    <property type="evidence" value="ECO:0007669"/>
    <property type="project" value="TreeGrafter"/>
</dbReference>
<feature type="domain" description="Calcineurin-like phosphoesterase" evidence="1">
    <location>
        <begin position="32"/>
        <end position="222"/>
    </location>
</feature>
<dbReference type="Pfam" id="PF00149">
    <property type="entry name" value="Metallophos"/>
    <property type="match status" value="1"/>
</dbReference>
<dbReference type="RefSeq" id="WP_149296736.1">
    <property type="nucleotide sequence ID" value="NZ_VTWH01000001.1"/>
</dbReference>
<dbReference type="Gene3D" id="3.60.21.10">
    <property type="match status" value="1"/>
</dbReference>
<dbReference type="SUPFAM" id="SSF56300">
    <property type="entry name" value="Metallo-dependent phosphatases"/>
    <property type="match status" value="1"/>
</dbReference>
<dbReference type="Proteomes" id="UP000324738">
    <property type="component" value="Unassembled WGS sequence"/>
</dbReference>
<reference evidence="2 3" key="1">
    <citation type="submission" date="2019-08" db="EMBL/GenBank/DDBJ databases">
        <title>Aureimonas fodiniaquatilis sp. nov., isolated from a coal mine wastewater.</title>
        <authorList>
            <person name="Kim W."/>
        </authorList>
    </citation>
    <scope>NUCLEOTIDE SEQUENCE [LARGE SCALE GENOMIC DNA]</scope>
    <source>
        <strain evidence="2 3">CAU 1482</strain>
    </source>
</reference>
<proteinExistence type="predicted"/>
<dbReference type="AlphaFoldDB" id="A0A5B0E196"/>
<dbReference type="InterPro" id="IPR050126">
    <property type="entry name" value="Ap4A_hydrolase"/>
</dbReference>
<dbReference type="PANTHER" id="PTHR42850">
    <property type="entry name" value="METALLOPHOSPHOESTERASE"/>
    <property type="match status" value="1"/>
</dbReference>
<dbReference type="GO" id="GO:0008803">
    <property type="term" value="F:bis(5'-nucleosyl)-tetraphosphatase (symmetrical) activity"/>
    <property type="evidence" value="ECO:0007669"/>
    <property type="project" value="TreeGrafter"/>
</dbReference>
<sequence length="275" mass="30366">MKNLSRSSPQSEEAPRNALKRIGLEHLDCVTYAIGDVHGCFDELRALEQQIIIDAANFPGDKLIIMLGDYVDRGPASSGVIDHLMQPPPQGFVRFCLAGNHELMMLDYLEGRVRLAEWLGYGGAQTLASYGVDVSQYDQTAAGQEALNVLVRKNIPLAHLQFLKSLAVFIEAPGYLFVHAGLMPNIPLEKQGDTLLTTIRSEFYSQSHLLDRLVVHGHTPVEQPIYEANRVNLDTGACLTGRLTGMRIWHHTGRFLSNRPGGLVRPALVASEQQS</sequence>
<keyword evidence="3" id="KW-1185">Reference proteome</keyword>
<dbReference type="PANTHER" id="PTHR42850:SF4">
    <property type="entry name" value="ZINC-DEPENDENT ENDOPOLYPHOSPHATASE"/>
    <property type="match status" value="1"/>
</dbReference>
<organism evidence="2 3">
    <name type="scientific">Aureimonas fodinaquatilis</name>
    <dbReference type="NCBI Taxonomy" id="2565783"/>
    <lineage>
        <taxon>Bacteria</taxon>
        <taxon>Pseudomonadati</taxon>
        <taxon>Pseudomonadota</taxon>
        <taxon>Alphaproteobacteria</taxon>
        <taxon>Hyphomicrobiales</taxon>
        <taxon>Aurantimonadaceae</taxon>
        <taxon>Aureimonas</taxon>
    </lineage>
</organism>
<evidence type="ECO:0000259" key="1">
    <source>
        <dbReference type="Pfam" id="PF00149"/>
    </source>
</evidence>
<dbReference type="EMBL" id="VTWH01000001">
    <property type="protein sequence ID" value="KAA0971741.1"/>
    <property type="molecule type" value="Genomic_DNA"/>
</dbReference>
<evidence type="ECO:0000313" key="3">
    <source>
        <dbReference type="Proteomes" id="UP000324738"/>
    </source>
</evidence>
<accession>A0A5B0E196</accession>
<dbReference type="InterPro" id="IPR004843">
    <property type="entry name" value="Calcineurin-like_PHP"/>
</dbReference>
<comment type="caution">
    <text evidence="2">The sequence shown here is derived from an EMBL/GenBank/DDBJ whole genome shotgun (WGS) entry which is preliminary data.</text>
</comment>
<protein>
    <submittedName>
        <fullName evidence="2">Serine/threonine protein phosphatase</fullName>
    </submittedName>
</protein>
<evidence type="ECO:0000313" key="2">
    <source>
        <dbReference type="EMBL" id="KAA0971741.1"/>
    </source>
</evidence>
<dbReference type="OrthoDB" id="9807890at2"/>
<name>A0A5B0E196_9HYPH</name>